<evidence type="ECO:0000256" key="4">
    <source>
        <dbReference type="ARBA" id="ARBA00022475"/>
    </source>
</evidence>
<keyword evidence="6 8" id="KW-1133">Transmembrane helix</keyword>
<feature type="transmembrane region" description="Helical" evidence="8">
    <location>
        <begin position="200"/>
        <end position="220"/>
    </location>
</feature>
<feature type="transmembrane region" description="Helical" evidence="8">
    <location>
        <begin position="140"/>
        <end position="162"/>
    </location>
</feature>
<feature type="transmembrane region" description="Helical" evidence="8">
    <location>
        <begin position="18"/>
        <end position="42"/>
    </location>
</feature>
<feature type="transmembrane region" description="Helical" evidence="8">
    <location>
        <begin position="54"/>
        <end position="72"/>
    </location>
</feature>
<comment type="subcellular location">
    <subcellularLocation>
        <location evidence="1 8">Cell membrane</location>
        <topology evidence="1 8">Multi-pass membrane protein</topology>
    </subcellularLocation>
</comment>
<keyword evidence="10" id="KW-1185">Reference proteome</keyword>
<feature type="transmembrane region" description="Helical" evidence="8">
    <location>
        <begin position="111"/>
        <end position="128"/>
    </location>
</feature>
<dbReference type="RefSeq" id="WP_177137526.1">
    <property type="nucleotide sequence ID" value="NZ_JAGPWB010000054.1"/>
</dbReference>
<dbReference type="PANTHER" id="PTHR30269:SF37">
    <property type="entry name" value="MEMBRANE TRANSPORTER PROTEIN"/>
    <property type="match status" value="1"/>
</dbReference>
<gene>
    <name evidence="9" type="ORF">F3K02_20805</name>
</gene>
<dbReference type="Proteomes" id="UP000545507">
    <property type="component" value="Unassembled WGS sequence"/>
</dbReference>
<feature type="transmembrane region" description="Helical" evidence="8">
    <location>
        <begin position="174"/>
        <end position="194"/>
    </location>
</feature>
<dbReference type="GO" id="GO:0005886">
    <property type="term" value="C:plasma membrane"/>
    <property type="evidence" value="ECO:0007669"/>
    <property type="project" value="UniProtKB-SubCell"/>
</dbReference>
<dbReference type="Pfam" id="PF01925">
    <property type="entry name" value="TauE"/>
    <property type="match status" value="1"/>
</dbReference>
<feature type="transmembrane region" description="Helical" evidence="8">
    <location>
        <begin position="232"/>
        <end position="250"/>
    </location>
</feature>
<evidence type="ECO:0000256" key="5">
    <source>
        <dbReference type="ARBA" id="ARBA00022692"/>
    </source>
</evidence>
<dbReference type="EMBL" id="VYGV01000016">
    <property type="protein sequence ID" value="NWF47671.1"/>
    <property type="molecule type" value="Genomic_DNA"/>
</dbReference>
<evidence type="ECO:0000256" key="7">
    <source>
        <dbReference type="ARBA" id="ARBA00023136"/>
    </source>
</evidence>
<evidence type="ECO:0000313" key="10">
    <source>
        <dbReference type="Proteomes" id="UP000545507"/>
    </source>
</evidence>
<evidence type="ECO:0000256" key="8">
    <source>
        <dbReference type="RuleBase" id="RU363041"/>
    </source>
</evidence>
<keyword evidence="3" id="KW-0813">Transport</keyword>
<sequence length="252" mass="26030">MSGIATGLLPVGLDGVTYLGMGAMVLIGACLQGVSGLGFAMFCAPIAALLFPELVPGPLLALSCPLALMTGLREFHAIEWRTAGQAIAGRVLGTALAALCLAWLPVQTLSLLFAALILTGVALSLKGWRVAHSGRNTTLAGMASGLMGTITSAGAPPFAIAMQHLPANRLRGTLGAVFFIGAALSLVALSMVGRMGAPELWLSALLMPWMVAGFVLSGRIKFLMRQQSLRPMLLGLAAFGALGILVQTLTRH</sequence>
<comment type="similarity">
    <text evidence="2 8">Belongs to the 4-toluene sulfonate uptake permease (TSUP) (TC 2.A.102) family.</text>
</comment>
<dbReference type="InterPro" id="IPR002781">
    <property type="entry name" value="TM_pro_TauE-like"/>
</dbReference>
<keyword evidence="5 8" id="KW-0812">Transmembrane</keyword>
<organism evidence="9 10">
    <name type="scientific">Hydrogenophaga aromaticivorans</name>
    <dbReference type="NCBI Taxonomy" id="2610898"/>
    <lineage>
        <taxon>Bacteria</taxon>
        <taxon>Pseudomonadati</taxon>
        <taxon>Pseudomonadota</taxon>
        <taxon>Betaproteobacteria</taxon>
        <taxon>Burkholderiales</taxon>
        <taxon>Comamonadaceae</taxon>
        <taxon>Hydrogenophaga</taxon>
    </lineage>
</organism>
<evidence type="ECO:0000256" key="1">
    <source>
        <dbReference type="ARBA" id="ARBA00004651"/>
    </source>
</evidence>
<evidence type="ECO:0000256" key="3">
    <source>
        <dbReference type="ARBA" id="ARBA00022448"/>
    </source>
</evidence>
<name>A0A7Y8KZT5_9BURK</name>
<dbReference type="AlphaFoldDB" id="A0A7Y8KZT5"/>
<accession>A0A7Y8KZT5</accession>
<protein>
    <recommendedName>
        <fullName evidence="8">Probable membrane transporter protein</fullName>
    </recommendedName>
</protein>
<feature type="transmembrane region" description="Helical" evidence="8">
    <location>
        <begin position="84"/>
        <end position="104"/>
    </location>
</feature>
<comment type="caution">
    <text evidence="9">The sequence shown here is derived from an EMBL/GenBank/DDBJ whole genome shotgun (WGS) entry which is preliminary data.</text>
</comment>
<keyword evidence="7 8" id="KW-0472">Membrane</keyword>
<evidence type="ECO:0000256" key="2">
    <source>
        <dbReference type="ARBA" id="ARBA00009142"/>
    </source>
</evidence>
<dbReference type="InterPro" id="IPR052017">
    <property type="entry name" value="TSUP"/>
</dbReference>
<evidence type="ECO:0000313" key="9">
    <source>
        <dbReference type="EMBL" id="NWF47671.1"/>
    </source>
</evidence>
<proteinExistence type="inferred from homology"/>
<keyword evidence="4 8" id="KW-1003">Cell membrane</keyword>
<dbReference type="PANTHER" id="PTHR30269">
    <property type="entry name" value="TRANSMEMBRANE PROTEIN YFCA"/>
    <property type="match status" value="1"/>
</dbReference>
<evidence type="ECO:0000256" key="6">
    <source>
        <dbReference type="ARBA" id="ARBA00022989"/>
    </source>
</evidence>
<reference evidence="9 10" key="1">
    <citation type="submission" date="2019-09" db="EMBL/GenBank/DDBJ databases">
        <title>Hydrogenophaga aromatica sp. nov., isolated from a para-xylene-degrading enrichment culture.</title>
        <authorList>
            <person name="Tancsics A."/>
            <person name="Banerjee S."/>
        </authorList>
    </citation>
    <scope>NUCLEOTIDE SEQUENCE [LARGE SCALE GENOMIC DNA]</scope>
    <source>
        <strain evidence="9 10">D2P1</strain>
    </source>
</reference>